<accession>A0A2K8QHQ4</accession>
<name>A0A2K8QHQ4_9GAMM</name>
<keyword evidence="1" id="KW-0732">Signal</keyword>
<reference evidence="3" key="1">
    <citation type="journal article" date="2018" name="Genome Announc.">
        <title>Complete genome sequence of a Dickeya fangzhongdai type strain causing bleeding canker of pear tree trunks.</title>
        <authorList>
            <person name="Zhao Y."/>
            <person name="Tian Y."/>
            <person name="Li X."/>
            <person name="Hu B."/>
        </authorList>
    </citation>
    <scope>NUCLEOTIDE SEQUENCE [LARGE SCALE GENOMIC DNA]</scope>
    <source>
        <strain evidence="3">DSM 101947</strain>
    </source>
</reference>
<evidence type="ECO:0000313" key="3">
    <source>
        <dbReference type="Proteomes" id="UP000231901"/>
    </source>
</evidence>
<sequence>MRMKFVAMLVLASASSLVNASVNTSVRVENSRTQTLDQGLSRLQSSQWGLTDDEWSRYQDMMRGKTGIQSPGLDPLTALGIDARSDEERRQLAEKWVREEYQRTEKILKFQREVTAAWDRLYPNVLPVNMGNGNAGGVAHDNGGRLALFVKSSGCGNCNSRLAAVLADNRPVDIYLVDSDGDDNKLRQWARERSIPVERVRSRQVTLNHDGGRWMRFGNGLMPVLLQQGDDGWRIVAF</sequence>
<dbReference type="AlphaFoldDB" id="A0A2K8QHQ4"/>
<gene>
    <name evidence="2" type="ORF">CVE23_02955</name>
</gene>
<evidence type="ECO:0000256" key="1">
    <source>
        <dbReference type="SAM" id="SignalP"/>
    </source>
</evidence>
<dbReference type="RefSeq" id="WP_100848852.1">
    <property type="nucleotide sequence ID" value="NZ_BMJF01000003.1"/>
</dbReference>
<keyword evidence="3" id="KW-1185">Reference proteome</keyword>
<dbReference type="KEGG" id="dfn:CVE23_02955"/>
<proteinExistence type="predicted"/>
<feature type="chain" id="PRO_5014855950" evidence="1">
    <location>
        <begin position="21"/>
        <end position="238"/>
    </location>
</feature>
<protein>
    <submittedName>
        <fullName evidence="2">TIGR03759 family integrating conjugative element protein</fullName>
    </submittedName>
</protein>
<dbReference type="InterPro" id="IPR022293">
    <property type="entry name" value="Integrating-conj_element"/>
</dbReference>
<dbReference type="NCBIfam" id="TIGR03759">
    <property type="entry name" value="conj_TIGR03759"/>
    <property type="match status" value="1"/>
</dbReference>
<evidence type="ECO:0000313" key="2">
    <source>
        <dbReference type="EMBL" id="ATZ93026.1"/>
    </source>
</evidence>
<dbReference type="GeneID" id="66563300"/>
<organism evidence="2 3">
    <name type="scientific">Dickeya fangzhongdai</name>
    <dbReference type="NCBI Taxonomy" id="1778540"/>
    <lineage>
        <taxon>Bacteria</taxon>
        <taxon>Pseudomonadati</taxon>
        <taxon>Pseudomonadota</taxon>
        <taxon>Gammaproteobacteria</taxon>
        <taxon>Enterobacterales</taxon>
        <taxon>Pectobacteriaceae</taxon>
        <taxon>Dickeya</taxon>
    </lineage>
</organism>
<dbReference type="Proteomes" id="UP000231901">
    <property type="component" value="Chromosome"/>
</dbReference>
<dbReference type="EMBL" id="CP025003">
    <property type="protein sequence ID" value="ATZ93026.1"/>
    <property type="molecule type" value="Genomic_DNA"/>
</dbReference>
<feature type="signal peptide" evidence="1">
    <location>
        <begin position="1"/>
        <end position="20"/>
    </location>
</feature>